<accession>A0A8S5UCQ6</accession>
<organism evidence="1">
    <name type="scientific">Siphoviridae sp. ctgN495</name>
    <dbReference type="NCBI Taxonomy" id="2825608"/>
    <lineage>
        <taxon>Viruses</taxon>
        <taxon>Duplodnaviria</taxon>
        <taxon>Heunggongvirae</taxon>
        <taxon>Uroviricota</taxon>
        <taxon>Caudoviricetes</taxon>
    </lineage>
</organism>
<evidence type="ECO:0000313" key="1">
    <source>
        <dbReference type="EMBL" id="DAF92256.1"/>
    </source>
</evidence>
<name>A0A8S5UCQ6_9CAUD</name>
<proteinExistence type="predicted"/>
<dbReference type="EMBL" id="BK016063">
    <property type="protein sequence ID" value="DAF92256.1"/>
    <property type="molecule type" value="Genomic_DNA"/>
</dbReference>
<protein>
    <submittedName>
        <fullName evidence="1">Uncharacterized protein</fullName>
    </submittedName>
</protein>
<reference evidence="1" key="1">
    <citation type="journal article" date="2021" name="Proc. Natl. Acad. Sci. U.S.A.">
        <title>A Catalog of Tens of Thousands of Viruses from Human Metagenomes Reveals Hidden Associations with Chronic Diseases.</title>
        <authorList>
            <person name="Tisza M.J."/>
            <person name="Buck C.B."/>
        </authorList>
    </citation>
    <scope>NUCLEOTIDE SEQUENCE</scope>
    <source>
        <strain evidence="1">CtgN495</strain>
    </source>
</reference>
<sequence length="392" mass="46055">MNYAWMIRQDGKEFECNHHFYCMNDDDLSSEAECSAFIIKTKSKDIDLANQVIDAWLALGIEQEVNYDADVHDVNEAILNFVNNLPYRFQYPISAREILDIHIKANNYSDVDSLYEYCDEVRENLFSIQEEIKHSINQQFCRARYGGQYNSTYRNNTMWFRISSVGFNWADIVYIFTSKNRNKLQIDKVTICRDHESDNGYDSNEPEYFYKAKDGSVYYDMPVDEFLNEEHEHSLVFSASMLPSTVLIYAVSFAGGATERQIVYSAKHRRNQYNYDTWDKLKTIEKKINCISASEFLDKAPTRTRNRVQKIQDDILNTYPEIKSVDVDFKHRENTRGKNVGVEYIFILSSDDLRIDGIKVGVAFNKPETSPDLIFRRFRMEYEEFKGFKNIE</sequence>